<feature type="transmembrane region" description="Helical" evidence="1">
    <location>
        <begin position="110"/>
        <end position="128"/>
    </location>
</feature>
<dbReference type="PANTHER" id="PTHR39164">
    <property type="entry name" value="PROTEIN CCDC"/>
    <property type="match status" value="1"/>
</dbReference>
<dbReference type="EMBL" id="JAGGMB010000005">
    <property type="protein sequence ID" value="MBP2077752.1"/>
    <property type="molecule type" value="Genomic_DNA"/>
</dbReference>
<feature type="transmembrane region" description="Helical" evidence="1">
    <location>
        <begin position="140"/>
        <end position="158"/>
    </location>
</feature>
<organism evidence="2 3">
    <name type="scientific">Oceanobacillus polygoni</name>
    <dbReference type="NCBI Taxonomy" id="1235259"/>
    <lineage>
        <taxon>Bacteria</taxon>
        <taxon>Bacillati</taxon>
        <taxon>Bacillota</taxon>
        <taxon>Bacilli</taxon>
        <taxon>Bacillales</taxon>
        <taxon>Bacillaceae</taxon>
        <taxon>Oceanobacillus</taxon>
    </lineage>
</organism>
<keyword evidence="1" id="KW-0812">Transmembrane</keyword>
<dbReference type="InterPro" id="IPR058247">
    <property type="entry name" value="DUF1453"/>
</dbReference>
<evidence type="ECO:0000256" key="1">
    <source>
        <dbReference type="SAM" id="Phobius"/>
    </source>
</evidence>
<dbReference type="PIRSF" id="PIRSF021441">
    <property type="entry name" value="DUF1453"/>
    <property type="match status" value="1"/>
</dbReference>
<keyword evidence="1" id="KW-1133">Transmembrane helix</keyword>
<protein>
    <submittedName>
        <fullName evidence="2">Membrane protein CcdC involved in cytochrome C biogenesis</fullName>
    </submittedName>
</protein>
<accession>A0A9X0YT81</accession>
<evidence type="ECO:0000313" key="2">
    <source>
        <dbReference type="EMBL" id="MBP2077752.1"/>
    </source>
</evidence>
<dbReference type="AlphaFoldDB" id="A0A9X0YT81"/>
<feature type="transmembrane region" description="Helical" evidence="1">
    <location>
        <begin position="49"/>
        <end position="66"/>
    </location>
</feature>
<gene>
    <name evidence="2" type="ORF">J2Z64_002007</name>
</gene>
<feature type="transmembrane region" description="Helical" evidence="1">
    <location>
        <begin position="72"/>
        <end position="90"/>
    </location>
</feature>
<name>A0A9X0YT81_9BACI</name>
<dbReference type="InterPro" id="IPR031306">
    <property type="entry name" value="CcdC"/>
</dbReference>
<proteinExistence type="predicted"/>
<reference evidence="2" key="1">
    <citation type="submission" date="2021-03" db="EMBL/GenBank/DDBJ databases">
        <title>Genomic Encyclopedia of Type Strains, Phase IV (KMG-IV): sequencing the most valuable type-strain genomes for metagenomic binning, comparative biology and taxonomic classification.</title>
        <authorList>
            <person name="Goeker M."/>
        </authorList>
    </citation>
    <scope>NUCLEOTIDE SEQUENCE</scope>
    <source>
        <strain evidence="2">DSM 107338</strain>
    </source>
</reference>
<dbReference type="Proteomes" id="UP001138793">
    <property type="component" value="Unassembled WGS sequence"/>
</dbReference>
<dbReference type="Pfam" id="PF07301">
    <property type="entry name" value="DUF1453"/>
    <property type="match status" value="1"/>
</dbReference>
<feature type="transmembrane region" description="Helical" evidence="1">
    <location>
        <begin position="15"/>
        <end position="37"/>
    </location>
</feature>
<evidence type="ECO:0000313" key="3">
    <source>
        <dbReference type="Proteomes" id="UP001138793"/>
    </source>
</evidence>
<sequence length="171" mass="19410">MNLEWIHSYERVIDMFWAVASTIVAAGMAIGMIFVRLNAAKKPASIKKIILPPLFMSTGALMFIFPVFHIPWIQVMEAFFVGMIFSILLIKSSKFEIRDQEIFLVPSKAFPFILFGLLIVRIVIKIIIGSTISYGETSGMFFILAFGMIVTWRASMLYQFMQLKKNALPNG</sequence>
<keyword evidence="1" id="KW-0472">Membrane</keyword>
<comment type="caution">
    <text evidence="2">The sequence shown here is derived from an EMBL/GenBank/DDBJ whole genome shotgun (WGS) entry which is preliminary data.</text>
</comment>
<dbReference type="PANTHER" id="PTHR39164:SF1">
    <property type="entry name" value="PROTEIN CCDC"/>
    <property type="match status" value="1"/>
</dbReference>
<keyword evidence="3" id="KW-1185">Reference proteome</keyword>